<keyword evidence="1" id="KW-1133">Transmembrane helix</keyword>
<keyword evidence="3" id="KW-1185">Reference proteome</keyword>
<evidence type="ECO:0000313" key="2">
    <source>
        <dbReference type="EMBL" id="MDP5227505.1"/>
    </source>
</evidence>
<reference evidence="2 3" key="1">
    <citation type="submission" date="2023-08" db="EMBL/GenBank/DDBJ databases">
        <title>Arthrobacter horti sp. nov., isolated from forest soil.</title>
        <authorList>
            <person name="Park M."/>
        </authorList>
    </citation>
    <scope>NUCLEOTIDE SEQUENCE [LARGE SCALE GENOMIC DNA]</scope>
    <source>
        <strain evidence="2 3">YJM1</strain>
    </source>
</reference>
<sequence length="116" mass="11507">MRGNVDFAGVILAVAAVGIIVSGVLALRGRLPLNFMVGIRLPATMKSEAAWNAGHKAAAPLLILGGVSVGAGAVLTFLGGGQDPSVTVLPFVGGLLLCVILAAVVAVRAAHKVTGD</sequence>
<dbReference type="Pfam" id="PF13630">
    <property type="entry name" value="SdpI"/>
    <property type="match status" value="1"/>
</dbReference>
<gene>
    <name evidence="2" type="ORF">Q9R02_10105</name>
</gene>
<protein>
    <submittedName>
        <fullName evidence="2">SdpI family protein</fullName>
    </submittedName>
</protein>
<feature type="transmembrane region" description="Helical" evidence="1">
    <location>
        <begin position="86"/>
        <end position="107"/>
    </location>
</feature>
<name>A0ABT9IPI8_9MICC</name>
<dbReference type="RefSeq" id="WP_305996560.1">
    <property type="nucleotide sequence ID" value="NZ_JAVALS010000006.1"/>
</dbReference>
<dbReference type="EMBL" id="JAVALS010000006">
    <property type="protein sequence ID" value="MDP5227505.1"/>
    <property type="molecule type" value="Genomic_DNA"/>
</dbReference>
<keyword evidence="1" id="KW-0472">Membrane</keyword>
<accession>A0ABT9IPI8</accession>
<feature type="transmembrane region" description="Helical" evidence="1">
    <location>
        <begin position="6"/>
        <end position="27"/>
    </location>
</feature>
<organism evidence="2 3">
    <name type="scientific">Arthrobacter horti</name>
    <dbReference type="NCBI Taxonomy" id="3068273"/>
    <lineage>
        <taxon>Bacteria</taxon>
        <taxon>Bacillati</taxon>
        <taxon>Actinomycetota</taxon>
        <taxon>Actinomycetes</taxon>
        <taxon>Micrococcales</taxon>
        <taxon>Micrococcaceae</taxon>
        <taxon>Arthrobacter</taxon>
    </lineage>
</organism>
<proteinExistence type="predicted"/>
<dbReference type="InterPro" id="IPR025962">
    <property type="entry name" value="SdpI/YhfL"/>
</dbReference>
<evidence type="ECO:0000313" key="3">
    <source>
        <dbReference type="Proteomes" id="UP001232725"/>
    </source>
</evidence>
<keyword evidence="1" id="KW-0812">Transmembrane</keyword>
<evidence type="ECO:0000256" key="1">
    <source>
        <dbReference type="SAM" id="Phobius"/>
    </source>
</evidence>
<dbReference type="Proteomes" id="UP001232725">
    <property type="component" value="Unassembled WGS sequence"/>
</dbReference>
<feature type="transmembrane region" description="Helical" evidence="1">
    <location>
        <begin position="61"/>
        <end position="80"/>
    </location>
</feature>
<comment type="caution">
    <text evidence="2">The sequence shown here is derived from an EMBL/GenBank/DDBJ whole genome shotgun (WGS) entry which is preliminary data.</text>
</comment>